<gene>
    <name evidence="1" type="ORF">AVDCRST_MAG61-2699</name>
</gene>
<dbReference type="AlphaFoldDB" id="A0A6J4L566"/>
<protein>
    <submittedName>
        <fullName evidence="1">Uncharacterized protein</fullName>
    </submittedName>
</protein>
<name>A0A6J4L566_9ACTN</name>
<organism evidence="1">
    <name type="scientific">uncultured Friedmanniella sp</name>
    <dbReference type="NCBI Taxonomy" id="335381"/>
    <lineage>
        <taxon>Bacteria</taxon>
        <taxon>Bacillati</taxon>
        <taxon>Actinomycetota</taxon>
        <taxon>Actinomycetes</taxon>
        <taxon>Propionibacteriales</taxon>
        <taxon>Nocardioidaceae</taxon>
        <taxon>Friedmanniella</taxon>
        <taxon>environmental samples</taxon>
    </lineage>
</organism>
<dbReference type="EMBL" id="CADCTT010000309">
    <property type="protein sequence ID" value="CAA9324248.1"/>
    <property type="molecule type" value="Genomic_DNA"/>
</dbReference>
<sequence length="154" mass="15732">MPSATSSMSWTARLASNRAGSAEGVRRAEGVGSGVRLELGDAGGALDAGEALDDGAVRTVGGTAEVGLSGGATGPVVHPARTRPALTSSVAPRRSLIFRLYVRHLPGAAAGTRAPEVPSACQDIRIAPWALVDLRSIVGPVFRTTILVVRLRVG</sequence>
<evidence type="ECO:0000313" key="1">
    <source>
        <dbReference type="EMBL" id="CAA9324248.1"/>
    </source>
</evidence>
<proteinExistence type="predicted"/>
<accession>A0A6J4L566</accession>
<reference evidence="1" key="1">
    <citation type="submission" date="2020-02" db="EMBL/GenBank/DDBJ databases">
        <authorList>
            <person name="Meier V. D."/>
        </authorList>
    </citation>
    <scope>NUCLEOTIDE SEQUENCE</scope>
    <source>
        <strain evidence="1">AVDCRST_MAG61</strain>
    </source>
</reference>